<sequence>MRVRKKNTVVPWPSLGTAAKTLDASTNPALEDAVGVGERGITCHQLQDLTRFIQRLCQTGLLRYQNDANPQQQSTRGSRILWTQLTMFDVCYEVIKPIIVHLDRGLCSWSSLVNQGRRQRPSVFISHSWSEKYRDFVATLEHLQLDRGMTPTDVVWICTFANNQFQLDLGARLSKSPFYDALEFAQDVALFLDYTASALSRSWCNFELAITTDTPYNRLRWKVRRVIAEKENVGLFDVAMDKVDAYLAALDHRKKHNSGGSTSDAGDTDDDTLRTFKSSQAESFSTVDRRRIMNHIAYKYLAATTNHRTVSADEVPSDEDRELEGLKMDSDGKLILADEQKHAYESNLTSGPLAEKFQKLDENVFLECNKALERRGLVTSTDEALAPKQQSPTAASSRLSRKSAANLRWEECGLTLSQLRQFEIFLEATCKRSKMKVEGGATIDWSNCSSRHLFPCDWKGLAKEFMPPDTSYVECISESGQAPEYYVILPYDMLLKDAFKAIEWHAEALRLSDRTTYFVFSLALLSGIRREGSNETVMEATTGGLILLMSEDISRQWVDGPSGQSLWSFYELWLADQCGLPWDVVCSTGAIATSRPFATSKWEVGSFSPVIAENLASVEVDASEARMRNQRSREKVLSKIGKPPGGVANFNERITACLSVRMLPPLMRHAAYLDEGLASLNKLNDALKLLEKHRSKSFVNLVTFQGAFGEGPLHVMAARSDLDKSCIASAHSTMLALVHAGFGVNDQDDNGETPLHWAASAGAEWTTAFLLRQGANPMIPSYRGEDPLQVAKAKPVAFLYEYSPKIVPLLRGAMQPWQTG</sequence>
<gene>
    <name evidence="4" type="ORF">SEMRO_1178_G249490.1</name>
</gene>
<dbReference type="Gene3D" id="1.25.40.20">
    <property type="entry name" value="Ankyrin repeat-containing domain"/>
    <property type="match status" value="1"/>
</dbReference>
<dbReference type="EMBL" id="CAICTM010001176">
    <property type="protein sequence ID" value="CAB9521248.1"/>
    <property type="molecule type" value="Genomic_DNA"/>
</dbReference>
<keyword evidence="1" id="KW-0677">Repeat</keyword>
<dbReference type="Proteomes" id="UP001153069">
    <property type="component" value="Unassembled WGS sequence"/>
</dbReference>
<dbReference type="AlphaFoldDB" id="A0A9N8HSK7"/>
<dbReference type="PROSITE" id="PS50088">
    <property type="entry name" value="ANK_REPEAT"/>
    <property type="match status" value="1"/>
</dbReference>
<name>A0A9N8HSK7_9STRA</name>
<evidence type="ECO:0000256" key="2">
    <source>
        <dbReference type="ARBA" id="ARBA00023043"/>
    </source>
</evidence>
<dbReference type="Pfam" id="PF12796">
    <property type="entry name" value="Ank_2"/>
    <property type="match status" value="1"/>
</dbReference>
<dbReference type="InterPro" id="IPR002110">
    <property type="entry name" value="Ankyrin_rpt"/>
</dbReference>
<evidence type="ECO:0000313" key="4">
    <source>
        <dbReference type="EMBL" id="CAB9521248.1"/>
    </source>
</evidence>
<dbReference type="OrthoDB" id="496981at2759"/>
<keyword evidence="2 3" id="KW-0040">ANK repeat</keyword>
<comment type="caution">
    <text evidence="4">The sequence shown here is derived from an EMBL/GenBank/DDBJ whole genome shotgun (WGS) entry which is preliminary data.</text>
</comment>
<reference evidence="4" key="1">
    <citation type="submission" date="2020-06" db="EMBL/GenBank/DDBJ databases">
        <authorList>
            <consortium name="Plant Systems Biology data submission"/>
        </authorList>
    </citation>
    <scope>NUCLEOTIDE SEQUENCE</scope>
    <source>
        <strain evidence="4">D6</strain>
    </source>
</reference>
<evidence type="ECO:0000313" key="5">
    <source>
        <dbReference type="Proteomes" id="UP001153069"/>
    </source>
</evidence>
<dbReference type="PANTHER" id="PTHR24198">
    <property type="entry name" value="ANKYRIN REPEAT AND PROTEIN KINASE DOMAIN-CONTAINING PROTEIN"/>
    <property type="match status" value="1"/>
</dbReference>
<dbReference type="InterPro" id="IPR036770">
    <property type="entry name" value="Ankyrin_rpt-contain_sf"/>
</dbReference>
<protein>
    <submittedName>
        <fullName evidence="4">KN motif and ankyrin repeat domains</fullName>
    </submittedName>
</protein>
<dbReference type="SUPFAM" id="SSF48403">
    <property type="entry name" value="Ankyrin repeat"/>
    <property type="match status" value="1"/>
</dbReference>
<proteinExistence type="predicted"/>
<accession>A0A9N8HSK7</accession>
<evidence type="ECO:0000256" key="1">
    <source>
        <dbReference type="ARBA" id="ARBA00022737"/>
    </source>
</evidence>
<dbReference type="PANTHER" id="PTHR24198:SF165">
    <property type="entry name" value="ANKYRIN REPEAT-CONTAINING PROTEIN-RELATED"/>
    <property type="match status" value="1"/>
</dbReference>
<feature type="repeat" description="ANK" evidence="3">
    <location>
        <begin position="750"/>
        <end position="782"/>
    </location>
</feature>
<keyword evidence="5" id="KW-1185">Reference proteome</keyword>
<evidence type="ECO:0000256" key="3">
    <source>
        <dbReference type="PROSITE-ProRule" id="PRU00023"/>
    </source>
</evidence>
<organism evidence="4 5">
    <name type="scientific">Seminavis robusta</name>
    <dbReference type="NCBI Taxonomy" id="568900"/>
    <lineage>
        <taxon>Eukaryota</taxon>
        <taxon>Sar</taxon>
        <taxon>Stramenopiles</taxon>
        <taxon>Ochrophyta</taxon>
        <taxon>Bacillariophyta</taxon>
        <taxon>Bacillariophyceae</taxon>
        <taxon>Bacillariophycidae</taxon>
        <taxon>Naviculales</taxon>
        <taxon>Naviculaceae</taxon>
        <taxon>Seminavis</taxon>
    </lineage>
</organism>
<dbReference type="PROSITE" id="PS50297">
    <property type="entry name" value="ANK_REP_REGION"/>
    <property type="match status" value="1"/>
</dbReference>